<keyword evidence="2" id="KW-0732">Signal</keyword>
<dbReference type="EMBL" id="JAYWLC010000015">
    <property type="protein sequence ID" value="MER5173109.1"/>
    <property type="molecule type" value="Genomic_DNA"/>
</dbReference>
<dbReference type="RefSeq" id="WP_339113771.1">
    <property type="nucleotide sequence ID" value="NZ_JAYWLC010000015.1"/>
</dbReference>
<evidence type="ECO:0000256" key="2">
    <source>
        <dbReference type="SAM" id="SignalP"/>
    </source>
</evidence>
<dbReference type="Proteomes" id="UP001438953">
    <property type="component" value="Unassembled WGS sequence"/>
</dbReference>
<feature type="signal peptide" evidence="2">
    <location>
        <begin position="1"/>
        <end position="24"/>
    </location>
</feature>
<evidence type="ECO:0000256" key="1">
    <source>
        <dbReference type="SAM" id="MobiDB-lite"/>
    </source>
</evidence>
<organism evidence="3 4">
    <name type="scientific">Thioclava kandeliae</name>
    <dbReference type="NCBI Taxonomy" id="3070818"/>
    <lineage>
        <taxon>Bacteria</taxon>
        <taxon>Pseudomonadati</taxon>
        <taxon>Pseudomonadota</taxon>
        <taxon>Alphaproteobacteria</taxon>
        <taxon>Rhodobacterales</taxon>
        <taxon>Paracoccaceae</taxon>
        <taxon>Thioclava</taxon>
    </lineage>
</organism>
<proteinExistence type="predicted"/>
<gene>
    <name evidence="3" type="ORF">VSX56_15165</name>
</gene>
<sequence length="132" mass="14087">MVEFRRLVAVFLLGLLGLSSGAFAEDAPLSALRADLMSVWNDPASSDDPDALPDLPQMPEIAQLPDGSVLRADRQAEEPPEPRINTYPFFQQGTAASSTAAGSLFAIAPPMMEPMEDISAGSDDLEIAEEQP</sequence>
<keyword evidence="4" id="KW-1185">Reference proteome</keyword>
<feature type="chain" id="PRO_5046396278" evidence="2">
    <location>
        <begin position="25"/>
        <end position="132"/>
    </location>
</feature>
<reference evidence="3 4" key="2">
    <citation type="submission" date="2024-06" db="EMBL/GenBank/DDBJ databases">
        <title>Thioclava kandeliae sp. nov. from a rhizosphere soil sample of Kandelia candel in a mangrove.</title>
        <authorList>
            <person name="Mu T."/>
        </authorList>
    </citation>
    <scope>NUCLEOTIDE SEQUENCE [LARGE SCALE GENOMIC DNA]</scope>
    <source>
        <strain evidence="3 4">CPCC 100088</strain>
    </source>
</reference>
<accession>A0ABV1SJN7</accession>
<protein>
    <submittedName>
        <fullName evidence="3">Uncharacterized protein</fullName>
    </submittedName>
</protein>
<name>A0ABV1SJN7_9RHOB</name>
<reference evidence="3 4" key="1">
    <citation type="submission" date="2024-01" db="EMBL/GenBank/DDBJ databases">
        <authorList>
            <person name="Deng Y."/>
            <person name="Su J."/>
        </authorList>
    </citation>
    <scope>NUCLEOTIDE SEQUENCE [LARGE SCALE GENOMIC DNA]</scope>
    <source>
        <strain evidence="3 4">CPCC 100088</strain>
    </source>
</reference>
<feature type="region of interest" description="Disordered" evidence="1">
    <location>
        <begin position="42"/>
        <end position="68"/>
    </location>
</feature>
<comment type="caution">
    <text evidence="3">The sequence shown here is derived from an EMBL/GenBank/DDBJ whole genome shotgun (WGS) entry which is preliminary data.</text>
</comment>
<evidence type="ECO:0000313" key="4">
    <source>
        <dbReference type="Proteomes" id="UP001438953"/>
    </source>
</evidence>
<evidence type="ECO:0000313" key="3">
    <source>
        <dbReference type="EMBL" id="MER5173109.1"/>
    </source>
</evidence>